<dbReference type="Proteomes" id="UP000319160">
    <property type="component" value="Unassembled WGS sequence"/>
</dbReference>
<accession>A0A553HK63</accession>
<name>A0A553HK63_9PEZI</name>
<dbReference type="EMBL" id="VFLP01000091">
    <property type="protein sequence ID" value="TRX88338.1"/>
    <property type="molecule type" value="Genomic_DNA"/>
</dbReference>
<evidence type="ECO:0000313" key="2">
    <source>
        <dbReference type="Proteomes" id="UP000319160"/>
    </source>
</evidence>
<dbReference type="SUPFAM" id="SSF54427">
    <property type="entry name" value="NTF2-like"/>
    <property type="match status" value="2"/>
</dbReference>
<dbReference type="InterPro" id="IPR009959">
    <property type="entry name" value="Cyclase_SnoaL-like"/>
</dbReference>
<organism evidence="1 2">
    <name type="scientific">Xylaria flabelliformis</name>
    <dbReference type="NCBI Taxonomy" id="2512241"/>
    <lineage>
        <taxon>Eukaryota</taxon>
        <taxon>Fungi</taxon>
        <taxon>Dikarya</taxon>
        <taxon>Ascomycota</taxon>
        <taxon>Pezizomycotina</taxon>
        <taxon>Sordariomycetes</taxon>
        <taxon>Xylariomycetidae</taxon>
        <taxon>Xylariales</taxon>
        <taxon>Xylariaceae</taxon>
        <taxon>Xylaria</taxon>
    </lineage>
</organism>
<dbReference type="InterPro" id="IPR032710">
    <property type="entry name" value="NTF2-like_dom_sf"/>
</dbReference>
<dbReference type="AlphaFoldDB" id="A0A553HK63"/>
<dbReference type="Pfam" id="PF07366">
    <property type="entry name" value="SnoaL"/>
    <property type="match status" value="2"/>
</dbReference>
<comment type="caution">
    <text evidence="1">The sequence shown here is derived from an EMBL/GenBank/DDBJ whole genome shotgun (WGS) entry which is preliminary data.</text>
</comment>
<dbReference type="GO" id="GO:0030638">
    <property type="term" value="P:polyketide metabolic process"/>
    <property type="evidence" value="ECO:0007669"/>
    <property type="project" value="InterPro"/>
</dbReference>
<reference evidence="2" key="1">
    <citation type="submission" date="2019-06" db="EMBL/GenBank/DDBJ databases">
        <title>Draft genome sequence of the griseofulvin-producing fungus Xylaria cubensis strain G536.</title>
        <authorList>
            <person name="Mead M.E."/>
            <person name="Raja H.A."/>
            <person name="Steenwyk J.L."/>
            <person name="Knowles S.L."/>
            <person name="Oberlies N.H."/>
            <person name="Rokas A."/>
        </authorList>
    </citation>
    <scope>NUCLEOTIDE SEQUENCE [LARGE SCALE GENOMIC DNA]</scope>
    <source>
        <strain evidence="2">G536</strain>
    </source>
</reference>
<gene>
    <name evidence="1" type="ORF">FHL15_010776</name>
</gene>
<evidence type="ECO:0000313" key="1">
    <source>
        <dbReference type="EMBL" id="TRX88338.1"/>
    </source>
</evidence>
<dbReference type="OrthoDB" id="2830113at2759"/>
<sequence>MSDIASTYRSWLDCINQRDWNGLVKYMHSTYMYNGKEFTPNGFAEFVQWESKRFAGYTITVDTIIVDDEAQCLACRLYSKGAPTEKMFDCEPTGQGIYFVEHHLVWFRGGKISQTLYTLDIRSVRRQLQNPKEEYRLELVNQTPIPANKELSKSGLEDAVKAFFNSINDRTMASELPKICHSELTHSGNKLTLDVYLQLAEKGMMAVPDVQLTIQNIVADSDAQRVFVRLEHQCTPVKEVEGLVPDGQSVKFAETSIYQFDDGKISRMWPIVDWEGAKRQMAAR</sequence>
<dbReference type="Gene3D" id="3.10.450.50">
    <property type="match status" value="2"/>
</dbReference>
<proteinExistence type="predicted"/>
<keyword evidence="2" id="KW-1185">Reference proteome</keyword>
<dbReference type="STRING" id="2512241.A0A553HK63"/>
<protein>
    <recommendedName>
        <fullName evidence="3">SnoaL-like domain-containing protein</fullName>
    </recommendedName>
</protein>
<evidence type="ECO:0008006" key="3">
    <source>
        <dbReference type="Google" id="ProtNLM"/>
    </source>
</evidence>